<feature type="region of interest" description="Disordered" evidence="1">
    <location>
        <begin position="54"/>
        <end position="76"/>
    </location>
</feature>
<gene>
    <name evidence="2" type="ORF">AYBTSS11_LOCUS19400</name>
</gene>
<dbReference type="AlphaFoldDB" id="A0AA86VSE7"/>
<organism evidence="2 3">
    <name type="scientific">Sphenostylis stenocarpa</name>
    <dbReference type="NCBI Taxonomy" id="92480"/>
    <lineage>
        <taxon>Eukaryota</taxon>
        <taxon>Viridiplantae</taxon>
        <taxon>Streptophyta</taxon>
        <taxon>Embryophyta</taxon>
        <taxon>Tracheophyta</taxon>
        <taxon>Spermatophyta</taxon>
        <taxon>Magnoliopsida</taxon>
        <taxon>eudicotyledons</taxon>
        <taxon>Gunneridae</taxon>
        <taxon>Pentapetalae</taxon>
        <taxon>rosids</taxon>
        <taxon>fabids</taxon>
        <taxon>Fabales</taxon>
        <taxon>Fabaceae</taxon>
        <taxon>Papilionoideae</taxon>
        <taxon>50 kb inversion clade</taxon>
        <taxon>NPAAA clade</taxon>
        <taxon>indigoferoid/millettioid clade</taxon>
        <taxon>Phaseoleae</taxon>
        <taxon>Sphenostylis</taxon>
    </lineage>
</organism>
<evidence type="ECO:0000313" key="3">
    <source>
        <dbReference type="Proteomes" id="UP001189624"/>
    </source>
</evidence>
<dbReference type="Proteomes" id="UP001189624">
    <property type="component" value="Chromosome 6"/>
</dbReference>
<accession>A0AA86VSE7</accession>
<evidence type="ECO:0000313" key="2">
    <source>
        <dbReference type="EMBL" id="CAJ1962728.1"/>
    </source>
</evidence>
<name>A0AA86VSE7_9FABA</name>
<keyword evidence="3" id="KW-1185">Reference proteome</keyword>
<evidence type="ECO:0000256" key="1">
    <source>
        <dbReference type="SAM" id="MobiDB-lite"/>
    </source>
</evidence>
<proteinExistence type="predicted"/>
<protein>
    <submittedName>
        <fullName evidence="2">Uncharacterized protein</fullName>
    </submittedName>
</protein>
<dbReference type="Gramene" id="rna-AYBTSS11_LOCUS19400">
    <property type="protein sequence ID" value="CAJ1962728.1"/>
    <property type="gene ID" value="gene-AYBTSS11_LOCUS19400"/>
</dbReference>
<reference evidence="2" key="1">
    <citation type="submission" date="2023-10" db="EMBL/GenBank/DDBJ databases">
        <authorList>
            <person name="Domelevo Entfellner J.-B."/>
        </authorList>
    </citation>
    <scope>NUCLEOTIDE SEQUENCE</scope>
</reference>
<sequence>MEFGRSDHGFTNRDGFQEKFHICNTLIDISTGKHCSTQLENTIRKVKMAAITTGNTMSKGSPGGVGAPMTNGPNRRMATMIINITTEP</sequence>
<dbReference type="EMBL" id="OY731403">
    <property type="protein sequence ID" value="CAJ1962728.1"/>
    <property type="molecule type" value="Genomic_DNA"/>
</dbReference>